<dbReference type="FunFam" id="1.10.510.10:FF:000021">
    <property type="entry name" value="Serine/threonine protein kinase"/>
    <property type="match status" value="1"/>
</dbReference>
<dbReference type="CDD" id="cd00200">
    <property type="entry name" value="WD40"/>
    <property type="match status" value="3"/>
</dbReference>
<dbReference type="Gene3D" id="2.130.10.10">
    <property type="entry name" value="YVTN repeat-like/Quinoprotein amine dehydrogenase"/>
    <property type="match status" value="4"/>
</dbReference>
<evidence type="ECO:0000313" key="12">
    <source>
        <dbReference type="EMBL" id="TWU05244.1"/>
    </source>
</evidence>
<gene>
    <name evidence="12" type="primary">pknB_25</name>
    <name evidence="12" type="ORF">CA54_59320</name>
</gene>
<dbReference type="Gene3D" id="1.10.510.10">
    <property type="entry name" value="Transferase(Phosphotransferase) domain 1"/>
    <property type="match status" value="1"/>
</dbReference>
<dbReference type="PANTHER" id="PTHR19879:SF9">
    <property type="entry name" value="TRANSCRIPTION INITIATION FACTOR TFIID SUBUNIT 5"/>
    <property type="match status" value="1"/>
</dbReference>
<feature type="repeat" description="WD" evidence="9">
    <location>
        <begin position="996"/>
        <end position="1037"/>
    </location>
</feature>
<feature type="domain" description="Protein kinase" evidence="11">
    <location>
        <begin position="208"/>
        <end position="468"/>
    </location>
</feature>
<dbReference type="Pfam" id="PF00400">
    <property type="entry name" value="WD40"/>
    <property type="match status" value="10"/>
</dbReference>
<organism evidence="12 13">
    <name type="scientific">Symmachiella macrocystis</name>
    <dbReference type="NCBI Taxonomy" id="2527985"/>
    <lineage>
        <taxon>Bacteria</taxon>
        <taxon>Pseudomonadati</taxon>
        <taxon>Planctomycetota</taxon>
        <taxon>Planctomycetia</taxon>
        <taxon>Planctomycetales</taxon>
        <taxon>Planctomycetaceae</taxon>
        <taxon>Symmachiella</taxon>
    </lineage>
</organism>
<dbReference type="SMART" id="SM00220">
    <property type="entry name" value="S_TKc"/>
    <property type="match status" value="1"/>
</dbReference>
<dbReference type="InterPro" id="IPR000719">
    <property type="entry name" value="Prot_kinase_dom"/>
</dbReference>
<feature type="repeat" description="WD" evidence="9">
    <location>
        <begin position="726"/>
        <end position="758"/>
    </location>
</feature>
<dbReference type="PRINTS" id="PR00320">
    <property type="entry name" value="GPROTEINBRPT"/>
</dbReference>
<dbReference type="PROSITE" id="PS50011">
    <property type="entry name" value="PROTEIN_KINASE_DOM"/>
    <property type="match status" value="1"/>
</dbReference>
<dbReference type="GO" id="GO:0004674">
    <property type="term" value="F:protein serine/threonine kinase activity"/>
    <property type="evidence" value="ECO:0007669"/>
    <property type="project" value="UniProtKB-KW"/>
</dbReference>
<keyword evidence="13" id="KW-1185">Reference proteome</keyword>
<dbReference type="CDD" id="cd14014">
    <property type="entry name" value="STKc_PknB_like"/>
    <property type="match status" value="1"/>
</dbReference>
<reference evidence="12 13" key="1">
    <citation type="submission" date="2019-02" db="EMBL/GenBank/DDBJ databases">
        <title>Deep-cultivation of Planctomycetes and their phenomic and genomic characterization uncovers novel biology.</title>
        <authorList>
            <person name="Wiegand S."/>
            <person name="Jogler M."/>
            <person name="Boedeker C."/>
            <person name="Pinto D."/>
            <person name="Vollmers J."/>
            <person name="Rivas-Marin E."/>
            <person name="Kohn T."/>
            <person name="Peeters S.H."/>
            <person name="Heuer A."/>
            <person name="Rast P."/>
            <person name="Oberbeckmann S."/>
            <person name="Bunk B."/>
            <person name="Jeske O."/>
            <person name="Meyerdierks A."/>
            <person name="Storesund J.E."/>
            <person name="Kallscheuer N."/>
            <person name="Luecker S."/>
            <person name="Lage O.M."/>
            <person name="Pohl T."/>
            <person name="Merkel B.J."/>
            <person name="Hornburger P."/>
            <person name="Mueller R.-W."/>
            <person name="Bruemmer F."/>
            <person name="Labrenz M."/>
            <person name="Spormann A.M."/>
            <person name="Op Den Camp H."/>
            <person name="Overmann J."/>
            <person name="Amann R."/>
            <person name="Jetten M.S.M."/>
            <person name="Mascher T."/>
            <person name="Medema M.H."/>
            <person name="Devos D.P."/>
            <person name="Kaster A.-K."/>
            <person name="Ovreas L."/>
            <person name="Rohde M."/>
            <person name="Galperin M.Y."/>
            <person name="Jogler C."/>
        </authorList>
    </citation>
    <scope>NUCLEOTIDE SEQUENCE [LARGE SCALE GENOMIC DNA]</scope>
    <source>
        <strain evidence="12 13">CA54</strain>
    </source>
</reference>
<dbReference type="EC" id="2.7.11.1" evidence="1"/>
<keyword evidence="5" id="KW-0677">Repeat</keyword>
<dbReference type="InterPro" id="IPR019775">
    <property type="entry name" value="WD40_repeat_CS"/>
</dbReference>
<dbReference type="EMBL" id="SJPP01000004">
    <property type="protein sequence ID" value="TWU05244.1"/>
    <property type="molecule type" value="Genomic_DNA"/>
</dbReference>
<feature type="repeat" description="WD" evidence="9">
    <location>
        <begin position="1123"/>
        <end position="1164"/>
    </location>
</feature>
<dbReference type="PROSITE" id="PS50294">
    <property type="entry name" value="WD_REPEATS_REGION"/>
    <property type="match status" value="5"/>
</dbReference>
<evidence type="ECO:0000256" key="7">
    <source>
        <dbReference type="ARBA" id="ARBA00022777"/>
    </source>
</evidence>
<evidence type="ECO:0000256" key="2">
    <source>
        <dbReference type="ARBA" id="ARBA00022527"/>
    </source>
</evidence>
<proteinExistence type="predicted"/>
<evidence type="ECO:0000256" key="10">
    <source>
        <dbReference type="PROSITE-ProRule" id="PRU10141"/>
    </source>
</evidence>
<name>A0A5C6B433_9PLAN</name>
<keyword evidence="4 12" id="KW-0808">Transferase</keyword>
<evidence type="ECO:0000256" key="4">
    <source>
        <dbReference type="ARBA" id="ARBA00022679"/>
    </source>
</evidence>
<keyword evidence="6 10" id="KW-0547">Nucleotide-binding</keyword>
<keyword evidence="8 10" id="KW-0067">ATP-binding</keyword>
<dbReference type="SUPFAM" id="SSF56112">
    <property type="entry name" value="Protein kinase-like (PK-like)"/>
    <property type="match status" value="1"/>
</dbReference>
<feature type="repeat" description="WD" evidence="9">
    <location>
        <begin position="587"/>
        <end position="628"/>
    </location>
</feature>
<feature type="binding site" evidence="10">
    <location>
        <position position="241"/>
    </location>
    <ligand>
        <name>ATP</name>
        <dbReference type="ChEBI" id="CHEBI:30616"/>
    </ligand>
</feature>
<dbReference type="InterPro" id="IPR008271">
    <property type="entry name" value="Ser/Thr_kinase_AS"/>
</dbReference>
<dbReference type="OrthoDB" id="500858at2"/>
<dbReference type="Proteomes" id="UP000320735">
    <property type="component" value="Unassembled WGS sequence"/>
</dbReference>
<evidence type="ECO:0000259" key="11">
    <source>
        <dbReference type="PROSITE" id="PS50011"/>
    </source>
</evidence>
<feature type="repeat" description="WD" evidence="9">
    <location>
        <begin position="861"/>
        <end position="899"/>
    </location>
</feature>
<dbReference type="PROSITE" id="PS50082">
    <property type="entry name" value="WD_REPEATS_2"/>
    <property type="match status" value="9"/>
</dbReference>
<evidence type="ECO:0000256" key="5">
    <source>
        <dbReference type="ARBA" id="ARBA00022737"/>
    </source>
</evidence>
<dbReference type="RefSeq" id="WP_146374334.1">
    <property type="nucleotide sequence ID" value="NZ_SJPP01000004.1"/>
</dbReference>
<dbReference type="Pfam" id="PF00069">
    <property type="entry name" value="Pkinase"/>
    <property type="match status" value="1"/>
</dbReference>
<evidence type="ECO:0000256" key="6">
    <source>
        <dbReference type="ARBA" id="ARBA00022741"/>
    </source>
</evidence>
<dbReference type="Gene3D" id="3.30.200.20">
    <property type="entry name" value="Phosphorylase Kinase, domain 1"/>
    <property type="match status" value="1"/>
</dbReference>
<dbReference type="GO" id="GO:0005524">
    <property type="term" value="F:ATP binding"/>
    <property type="evidence" value="ECO:0007669"/>
    <property type="project" value="UniProtKB-UniRule"/>
</dbReference>
<feature type="repeat" description="WD" evidence="9">
    <location>
        <begin position="815"/>
        <end position="856"/>
    </location>
</feature>
<accession>A0A5C6B433</accession>
<protein>
    <recommendedName>
        <fullName evidence="1">non-specific serine/threonine protein kinase</fullName>
        <ecNumber evidence="1">2.7.11.1</ecNumber>
    </recommendedName>
</protein>
<comment type="caution">
    <text evidence="12">The sequence shown here is derived from an EMBL/GenBank/DDBJ whole genome shotgun (WGS) entry which is preliminary data.</text>
</comment>
<dbReference type="SUPFAM" id="SSF50978">
    <property type="entry name" value="WD40 repeat-like"/>
    <property type="match status" value="2"/>
</dbReference>
<feature type="repeat" description="WD" evidence="9">
    <location>
        <begin position="629"/>
        <end position="670"/>
    </location>
</feature>
<dbReference type="PROSITE" id="PS00678">
    <property type="entry name" value="WD_REPEATS_1"/>
    <property type="match status" value="3"/>
</dbReference>
<evidence type="ECO:0000256" key="3">
    <source>
        <dbReference type="ARBA" id="ARBA00022574"/>
    </source>
</evidence>
<keyword evidence="7 12" id="KW-0418">Kinase</keyword>
<dbReference type="InterPro" id="IPR015943">
    <property type="entry name" value="WD40/YVTN_repeat-like_dom_sf"/>
</dbReference>
<feature type="repeat" description="WD" evidence="9">
    <location>
        <begin position="772"/>
        <end position="813"/>
    </location>
</feature>
<dbReference type="InterPro" id="IPR020472">
    <property type="entry name" value="WD40_PAC1"/>
</dbReference>
<dbReference type="InterPro" id="IPR001680">
    <property type="entry name" value="WD40_rpt"/>
</dbReference>
<dbReference type="InterPro" id="IPR017441">
    <property type="entry name" value="Protein_kinase_ATP_BS"/>
</dbReference>
<sequence length="1344" mass="148771">MHDHSAVFEQQLEDFEEAWEAGTPPMIDQALQAVSDDERWDLLVELVKIDLERRWRDTNPRTAGSTFPKRPRLDDYARIYKQLHPVEQLPIDLVAEEYRVRRLCGEHPREEDYLKRFRLKRAAWLSSVKRVEEELSDTTPSKYSTRQAIAGELPIQTRCPHCQNHIQVPDDAKLEEIICDACGSGISLLGSQATETLAQDLCRTLGHFELISQLGTGHFGTVWKARDKDLERMVAVKIPRKGALSATESASFFKEARTVAQLNHPNIVPIHEVGRDNNTVYIVSEYIQGATLREWLNGKQLDMTQVAELCAQLADGLQHAHEAGVVHRDIKPSNIMLDMTGTPHIMDFGLAKRDAGEIRMTLDGQILGTPAYMSPEQAEGNSHDADRRSDVYSLGVVLYELLTGNLPFRGDMLMLIVQITAEEPPSPRKLHAHIPVDMETICLKCLEKDPAKRYQSTKEVAAELRRFVEGKPILARPVGPVAKTWRWCKRNRAIAALIVAVISTFACGTAVSSAMYVRESAALASTKEMLSRMYQKEADLLNSDNLMSALPWLAAALDLDEGNPQREPISRMRLAATLEACPKLEQMWFHEGTLEFATSSPDGRFILGVSHDKTAQVWDATTGVQITERLMHTGGIYHGAFSHDGKYIATACNDGTAAVWEVGTGRQLPVLEDDSLPKHSTKLAIVNRIRFCPPNPDDPDQLIVATALFDHTARVWDARSGEELQRLSHDGPVRDVLFDPTGRLLITASHDGTARIWNWRRPVNAEAGNPVVLQHKQNVSALAISADGQTVITGTDRGVVHMWATATGQELSSVPKMHSGPIRDIACSHNGRLFATASDDKIARLWQIVDGQVIPSEPFVHKRRVNSVAFSQDRRLLATASLDSTTRIWDTITGNAVTPPIPHGGHVAHVEFLPGRDHNRDFLTACSDGTVRLWRMPAKTRPHPLPQTVPVNFFARCPQANWYVMTSKDSQNSLIAVHVSDKGELSTHPIPANNELNGHQSHLWCAAFSADAKFVATGDIDGSVVVWDREAANPTTSLLPHQERVNTVEFSPDGKLLLVRCGMLKKDQTVTCWDIDNSDEPLWSLKGAIAHAAFSPDGKQVAVADGNDVLLLNARSGKSSGAKMTHDLRIRHCQFSPNGQLLLTCSDDKTARLWEVSSGKLVGNPLVHSAAVAFGRFDLSGIRFATVADDNTARVWETRSTTPVTKRLPHFSDYGTSISKGSLMFSRDSKLLLTVGKNPDVAYVWSVATSELALPPLSATAPVVAASFANNGQSILLLHGEDPVEDTLHSLSLYQIPNDSRDVATIERQTNLLSDHRIDRLSDALPLTKSELRELWIKFRNAVP</sequence>
<dbReference type="PROSITE" id="PS00107">
    <property type="entry name" value="PROTEIN_KINASE_ATP"/>
    <property type="match status" value="1"/>
</dbReference>
<evidence type="ECO:0000313" key="13">
    <source>
        <dbReference type="Proteomes" id="UP000320735"/>
    </source>
</evidence>
<dbReference type="PANTHER" id="PTHR19879">
    <property type="entry name" value="TRANSCRIPTION INITIATION FACTOR TFIID"/>
    <property type="match status" value="1"/>
</dbReference>
<evidence type="ECO:0000256" key="1">
    <source>
        <dbReference type="ARBA" id="ARBA00012513"/>
    </source>
</evidence>
<evidence type="ECO:0000256" key="8">
    <source>
        <dbReference type="ARBA" id="ARBA00022840"/>
    </source>
</evidence>
<keyword evidence="3 9" id="KW-0853">WD repeat</keyword>
<evidence type="ECO:0000256" key="9">
    <source>
        <dbReference type="PROSITE-ProRule" id="PRU00221"/>
    </source>
</evidence>
<dbReference type="InterPro" id="IPR036322">
    <property type="entry name" value="WD40_repeat_dom_sf"/>
</dbReference>
<dbReference type="InterPro" id="IPR011009">
    <property type="entry name" value="Kinase-like_dom_sf"/>
</dbReference>
<dbReference type="PROSITE" id="PS00108">
    <property type="entry name" value="PROTEIN_KINASE_ST"/>
    <property type="match status" value="1"/>
</dbReference>
<dbReference type="SMART" id="SM00320">
    <property type="entry name" value="WD40"/>
    <property type="match status" value="13"/>
</dbReference>
<feature type="repeat" description="WD" evidence="9">
    <location>
        <begin position="698"/>
        <end position="726"/>
    </location>
</feature>
<keyword evidence="2" id="KW-0723">Serine/threonine-protein kinase</keyword>